<dbReference type="WBParaSite" id="Minc3s03943g35184">
    <property type="protein sequence ID" value="Minc3s03943g35184"/>
    <property type="gene ID" value="Minc3s03943g35184"/>
</dbReference>
<protein>
    <submittedName>
        <fullName evidence="2">Xylulose kinase</fullName>
    </submittedName>
</protein>
<organism evidence="1 2">
    <name type="scientific">Meloidogyne incognita</name>
    <name type="common">Southern root-knot nematode worm</name>
    <name type="synonym">Oxyuris incognita</name>
    <dbReference type="NCBI Taxonomy" id="6306"/>
    <lineage>
        <taxon>Eukaryota</taxon>
        <taxon>Metazoa</taxon>
        <taxon>Ecdysozoa</taxon>
        <taxon>Nematoda</taxon>
        <taxon>Chromadorea</taxon>
        <taxon>Rhabditida</taxon>
        <taxon>Tylenchina</taxon>
        <taxon>Tylenchomorpha</taxon>
        <taxon>Tylenchoidea</taxon>
        <taxon>Meloidogynidae</taxon>
        <taxon>Meloidogyninae</taxon>
        <taxon>Meloidogyne</taxon>
        <taxon>Meloidogyne incognita group</taxon>
    </lineage>
</organism>
<accession>A0A914N4L4</accession>
<sequence length="87" mass="9874">MSSKEEPLYLGFDLSTQQLKAIVVSSSLKVRYEAKVDFDADLSKYGIKKGVHVNEVEREVYAPVAMWLEAVDLVLQRLSEKSCPFHL</sequence>
<name>A0A914N4L4_MELIC</name>
<dbReference type="Gene3D" id="3.30.420.40">
    <property type="match status" value="1"/>
</dbReference>
<proteinExistence type="predicted"/>
<dbReference type="Proteomes" id="UP000887563">
    <property type="component" value="Unplaced"/>
</dbReference>
<dbReference type="AlphaFoldDB" id="A0A914N4L4"/>
<keyword evidence="1" id="KW-1185">Reference proteome</keyword>
<evidence type="ECO:0000313" key="1">
    <source>
        <dbReference type="Proteomes" id="UP000887563"/>
    </source>
</evidence>
<evidence type="ECO:0000313" key="2">
    <source>
        <dbReference type="WBParaSite" id="Minc3s03943g35184"/>
    </source>
</evidence>
<reference evidence="2" key="1">
    <citation type="submission" date="2022-11" db="UniProtKB">
        <authorList>
            <consortium name="WormBaseParasite"/>
        </authorList>
    </citation>
    <scope>IDENTIFICATION</scope>
</reference>